<dbReference type="RefSeq" id="WP_345205866.1">
    <property type="nucleotide sequence ID" value="NZ_BAABGM010000014.1"/>
</dbReference>
<accession>A0ABP8KH48</accession>
<evidence type="ECO:0008006" key="3">
    <source>
        <dbReference type="Google" id="ProtNLM"/>
    </source>
</evidence>
<evidence type="ECO:0000313" key="2">
    <source>
        <dbReference type="Proteomes" id="UP001500945"/>
    </source>
</evidence>
<evidence type="ECO:0000313" key="1">
    <source>
        <dbReference type="EMBL" id="GAA4406971.1"/>
    </source>
</evidence>
<keyword evidence="2" id="KW-1185">Reference proteome</keyword>
<dbReference type="Proteomes" id="UP001500945">
    <property type="component" value="Unassembled WGS sequence"/>
</dbReference>
<dbReference type="SUPFAM" id="SSF54427">
    <property type="entry name" value="NTF2-like"/>
    <property type="match status" value="1"/>
</dbReference>
<reference evidence="2" key="1">
    <citation type="journal article" date="2019" name="Int. J. Syst. Evol. Microbiol.">
        <title>The Global Catalogue of Microorganisms (GCM) 10K type strain sequencing project: providing services to taxonomists for standard genome sequencing and annotation.</title>
        <authorList>
            <consortium name="The Broad Institute Genomics Platform"/>
            <consortium name="The Broad Institute Genome Sequencing Center for Infectious Disease"/>
            <person name="Wu L."/>
            <person name="Ma J."/>
        </authorList>
    </citation>
    <scope>NUCLEOTIDE SEQUENCE [LARGE SCALE GENOMIC DNA]</scope>
    <source>
        <strain evidence="2">JCM 17809</strain>
    </source>
</reference>
<dbReference type="Pfam" id="PF07366">
    <property type="entry name" value="SnoaL"/>
    <property type="match status" value="1"/>
</dbReference>
<name>A0ABP8KH48_9MICO</name>
<dbReference type="PANTHER" id="PTHR38436">
    <property type="entry name" value="POLYKETIDE CYCLASE SNOAL-LIKE DOMAIN"/>
    <property type="match status" value="1"/>
</dbReference>
<dbReference type="Gene3D" id="3.10.450.50">
    <property type="match status" value="1"/>
</dbReference>
<sequence length="136" mass="14868">MDPQRNKERMHDAVEALNRGDLDGYLAIYAPGAVVHGLPPHVTPDAAGHRAVLAETRASLPDFRSDLEAVVAEGDLVAARIHYTGTHLGPMRGVAPTGKVLSWEAMTFRRFDDEGRVVERWIVGNDLALLHQLGLL</sequence>
<gene>
    <name evidence="1" type="ORF">GCM10023168_22510</name>
</gene>
<protein>
    <recommendedName>
        <fullName evidence="3">Ester cyclase</fullName>
    </recommendedName>
</protein>
<dbReference type="PANTHER" id="PTHR38436:SF1">
    <property type="entry name" value="ESTER CYCLASE"/>
    <property type="match status" value="1"/>
</dbReference>
<comment type="caution">
    <text evidence="1">The sequence shown here is derived from an EMBL/GenBank/DDBJ whole genome shotgun (WGS) entry which is preliminary data.</text>
</comment>
<dbReference type="EMBL" id="BAABGM010000014">
    <property type="protein sequence ID" value="GAA4406971.1"/>
    <property type="molecule type" value="Genomic_DNA"/>
</dbReference>
<proteinExistence type="predicted"/>
<dbReference type="InterPro" id="IPR009959">
    <property type="entry name" value="Cyclase_SnoaL-like"/>
</dbReference>
<organism evidence="1 2">
    <name type="scientific">Fodinibacter luteus</name>
    <dbReference type="NCBI Taxonomy" id="552064"/>
    <lineage>
        <taxon>Bacteria</taxon>
        <taxon>Bacillati</taxon>
        <taxon>Actinomycetota</taxon>
        <taxon>Actinomycetes</taxon>
        <taxon>Micrococcales</taxon>
        <taxon>Intrasporangiaceae</taxon>
        <taxon>Fodinibacter (ex Wang et al. 2009)</taxon>
    </lineage>
</organism>
<dbReference type="InterPro" id="IPR032710">
    <property type="entry name" value="NTF2-like_dom_sf"/>
</dbReference>